<evidence type="ECO:0000256" key="1">
    <source>
        <dbReference type="SAM" id="Phobius"/>
    </source>
</evidence>
<keyword evidence="3" id="KW-1185">Reference proteome</keyword>
<evidence type="ECO:0008006" key="4">
    <source>
        <dbReference type="Google" id="ProtNLM"/>
    </source>
</evidence>
<evidence type="ECO:0000313" key="2">
    <source>
        <dbReference type="EMBL" id="SHE67848.1"/>
    </source>
</evidence>
<accession>A0A1M4VFZ2</accession>
<dbReference type="STRING" id="494016.SAMN04487965_0416"/>
<sequence>MQEEKLKSNNKAAPTVQLCAEEHCQRPVHLNEDTCILHCRKDKWPGDPSEEEYQRQFYEAFCSYLYRECAKIIKVDAPVSEFSLETIEKILAGRSTPATARLKEIVNESILEVEGLSFPNLDSGYKIHLAQRLMNFYGVHLLHCNFYMQDFGHQNTKIHFDQCTFCCDWFIRPVEILVNPLEAIYCDCDFRKDVLIVHLGEGDIDGPLFSDCSFEGDLNISGSTFSDELFLNSSDVDAELHSLQISGCTFLNRFALNNCKTLLVAAFTDTEFKGKVEFKENRVEKIRVYNTNFLKLADFYKSQFLFFDARKSIFDDFAAFEECEFGLDYSGAESSKLSKNQDSKAVFRHVTFLSFINFRNTKFFGGLSLEDANLKEAPNFLNAEIFGDDTKRETYRIIKDSFDSIGNHIEANKYFAFEMKKYKEEVTKNGTWREKLILSMNEKISAFGQNYVRPIWLMMLLALIYYGLVLGQQDNWLYKILPTDGESIDWIFTHVNGWARHLGPFSKFLHEGMEFFSLIIHVAFGILIWQTVVAVKRLTRR</sequence>
<dbReference type="EMBL" id="FQVA01000001">
    <property type="protein sequence ID" value="SHE67848.1"/>
    <property type="molecule type" value="Genomic_DNA"/>
</dbReference>
<dbReference type="OrthoDB" id="5616196at2"/>
<proteinExistence type="predicted"/>
<organism evidence="2 3">
    <name type="scientific">Microbulbifer donghaiensis</name>
    <dbReference type="NCBI Taxonomy" id="494016"/>
    <lineage>
        <taxon>Bacteria</taxon>
        <taxon>Pseudomonadati</taxon>
        <taxon>Pseudomonadota</taxon>
        <taxon>Gammaproteobacteria</taxon>
        <taxon>Cellvibrionales</taxon>
        <taxon>Microbulbiferaceae</taxon>
        <taxon>Microbulbifer</taxon>
    </lineage>
</organism>
<feature type="transmembrane region" description="Helical" evidence="1">
    <location>
        <begin position="515"/>
        <end position="535"/>
    </location>
</feature>
<dbReference type="AlphaFoldDB" id="A0A1M4VFZ2"/>
<dbReference type="Proteomes" id="UP000184170">
    <property type="component" value="Unassembled WGS sequence"/>
</dbReference>
<gene>
    <name evidence="2" type="ORF">SAMN04487965_0416</name>
</gene>
<keyword evidence="1" id="KW-0812">Transmembrane</keyword>
<protein>
    <recommendedName>
        <fullName evidence="4">Pentapeptide repeat-containing protein</fullName>
    </recommendedName>
</protein>
<evidence type="ECO:0000313" key="3">
    <source>
        <dbReference type="Proteomes" id="UP000184170"/>
    </source>
</evidence>
<keyword evidence="1" id="KW-1133">Transmembrane helix</keyword>
<feature type="transmembrane region" description="Helical" evidence="1">
    <location>
        <begin position="450"/>
        <end position="468"/>
    </location>
</feature>
<reference evidence="3" key="1">
    <citation type="submission" date="2016-11" db="EMBL/GenBank/DDBJ databases">
        <authorList>
            <person name="Varghese N."/>
            <person name="Submissions S."/>
        </authorList>
    </citation>
    <scope>NUCLEOTIDE SEQUENCE [LARGE SCALE GENOMIC DNA]</scope>
    <source>
        <strain evidence="3">CGMCC 1.7063</strain>
    </source>
</reference>
<keyword evidence="1" id="KW-0472">Membrane</keyword>
<name>A0A1M4VFZ2_9GAMM</name>
<dbReference type="RefSeq" id="WP_143186855.1">
    <property type="nucleotide sequence ID" value="NZ_FQVA01000001.1"/>
</dbReference>